<evidence type="ECO:0000256" key="3">
    <source>
        <dbReference type="ARBA" id="ARBA00022833"/>
    </source>
</evidence>
<dbReference type="InterPro" id="IPR051435">
    <property type="entry name" value="RING_finger_E3_ubiq-ligases"/>
</dbReference>
<dbReference type="InterPro" id="IPR013083">
    <property type="entry name" value="Znf_RING/FYVE/PHD"/>
</dbReference>
<feature type="region of interest" description="Disordered" evidence="5">
    <location>
        <begin position="101"/>
        <end position="122"/>
    </location>
</feature>
<keyword evidence="6" id="KW-1133">Transmembrane helix</keyword>
<evidence type="ECO:0000256" key="5">
    <source>
        <dbReference type="SAM" id="MobiDB-lite"/>
    </source>
</evidence>
<feature type="compositionally biased region" description="Acidic residues" evidence="5">
    <location>
        <begin position="283"/>
        <end position="292"/>
    </location>
</feature>
<dbReference type="STRING" id="1257118.L8GIU6"/>
<dbReference type="InterPro" id="IPR017455">
    <property type="entry name" value="Znf_FYVE-rel"/>
</dbReference>
<dbReference type="PANTHER" id="PTHR22791">
    <property type="entry name" value="RING-TYPE DOMAIN-CONTAINING PROTEIN"/>
    <property type="match status" value="1"/>
</dbReference>
<feature type="region of interest" description="Disordered" evidence="5">
    <location>
        <begin position="370"/>
        <end position="393"/>
    </location>
</feature>
<accession>L8GIU6</accession>
<feature type="compositionally biased region" description="Low complexity" evidence="5">
    <location>
        <begin position="321"/>
        <end position="344"/>
    </location>
</feature>
<dbReference type="Pfam" id="PF01363">
    <property type="entry name" value="FYVE"/>
    <property type="match status" value="1"/>
</dbReference>
<feature type="domain" description="FYVE-type" evidence="7">
    <location>
        <begin position="473"/>
        <end position="534"/>
    </location>
</feature>
<evidence type="ECO:0000256" key="6">
    <source>
        <dbReference type="SAM" id="Phobius"/>
    </source>
</evidence>
<keyword evidence="1" id="KW-0479">Metal-binding</keyword>
<feature type="compositionally biased region" description="Low complexity" evidence="5">
    <location>
        <begin position="167"/>
        <end position="180"/>
    </location>
</feature>
<organism evidence="8 9">
    <name type="scientific">Acanthamoeba castellanii (strain ATCC 30010 / Neff)</name>
    <dbReference type="NCBI Taxonomy" id="1257118"/>
    <lineage>
        <taxon>Eukaryota</taxon>
        <taxon>Amoebozoa</taxon>
        <taxon>Discosea</taxon>
        <taxon>Longamoebia</taxon>
        <taxon>Centramoebida</taxon>
        <taxon>Acanthamoebidae</taxon>
        <taxon>Acanthamoeba</taxon>
    </lineage>
</organism>
<dbReference type="AlphaFoldDB" id="L8GIU6"/>
<keyword evidence="9" id="KW-1185">Reference proteome</keyword>
<feature type="compositionally biased region" description="Basic and acidic residues" evidence="5">
    <location>
        <begin position="205"/>
        <end position="221"/>
    </location>
</feature>
<proteinExistence type="predicted"/>
<evidence type="ECO:0000256" key="2">
    <source>
        <dbReference type="ARBA" id="ARBA00022771"/>
    </source>
</evidence>
<dbReference type="Proteomes" id="UP000011083">
    <property type="component" value="Unassembled WGS sequence"/>
</dbReference>
<keyword evidence="3" id="KW-0862">Zinc</keyword>
<dbReference type="GO" id="GO:0016567">
    <property type="term" value="P:protein ubiquitination"/>
    <property type="evidence" value="ECO:0007669"/>
    <property type="project" value="TreeGrafter"/>
</dbReference>
<feature type="compositionally biased region" description="Basic and acidic residues" evidence="5">
    <location>
        <begin position="309"/>
        <end position="318"/>
    </location>
</feature>
<dbReference type="PROSITE" id="PS50178">
    <property type="entry name" value="ZF_FYVE"/>
    <property type="match status" value="1"/>
</dbReference>
<sequence>MTRGKEAPRGWTLRDGASSTPKLPYLLHCGHSFCEECLASCAEAETSKSTSALRVPSSFVTNTPPSGRSRLFGSLLLPSFSSSTSASSSSSSTSSSIITTSRRPAFSLAPSPPSTTASSSQRVRVSVACPVCRCRTPYDSARGPVGGLPKNYELIAAIRVIRSLVAAAAASPPRRPSPAARGKRKRPTTMTSQRGDDDDDDEGGDEGRWHHPKGEKEEKRNDKKKKKKKTRRLVGGLHSTAAGRSADSTTVVLSGDKDRSPAAAMSIDHATIASSSRGRGDEEVVEAVEEETLPTAPPAHLFDDDDEYSDRMVGDGRDQGPSPVRAAAADAAAEANDATSSSSSSPPPSAPPLPFPSHLFHYISSSSSSSPFHFAPPPSSSSPNSSSSALSATSATSSTSTGCVLFPSPGPPSWAFPTFLSLPLSGPSRPDDGGGSEVVVGHGADARAEASSAGDDARAGAQAAVTRRAGRWVDSSQSCMRCEVAFGLFVRHRRCHYCGGLFCYRCCWQFCEMPVSFGYRRKQRTCSDCAQLLKTPPAPSPAAAASSDSSPAMSTSSNVAADSEALALCSPADGEREEWPSFDLKDKLTTVYDISCKAVDAGVEALALAKGEASTEQSTFVPSDSTMLWGRCMGVMVALPLFVIGTSSVLMAAGGYHAWGFLARQRRKWREEKQVEEDEARITEARLRCGHLPQPPDDQPALN</sequence>
<feature type="compositionally biased region" description="Low complexity" evidence="5">
    <location>
        <begin position="381"/>
        <end position="393"/>
    </location>
</feature>
<keyword evidence="2 4" id="KW-0863">Zinc-finger</keyword>
<dbReference type="InterPro" id="IPR000306">
    <property type="entry name" value="Znf_FYVE"/>
</dbReference>
<dbReference type="SUPFAM" id="SSF57903">
    <property type="entry name" value="FYVE/PHD zinc finger"/>
    <property type="match status" value="1"/>
</dbReference>
<dbReference type="GO" id="GO:0061630">
    <property type="term" value="F:ubiquitin protein ligase activity"/>
    <property type="evidence" value="ECO:0007669"/>
    <property type="project" value="TreeGrafter"/>
</dbReference>
<dbReference type="CDD" id="cd00065">
    <property type="entry name" value="FYVE_like_SF"/>
    <property type="match status" value="1"/>
</dbReference>
<dbReference type="Gene3D" id="3.30.40.10">
    <property type="entry name" value="Zinc/RING finger domain, C3HC4 (zinc finger)"/>
    <property type="match status" value="2"/>
</dbReference>
<dbReference type="SMART" id="SM00064">
    <property type="entry name" value="FYVE"/>
    <property type="match status" value="1"/>
</dbReference>
<dbReference type="EMBL" id="KB008103">
    <property type="protein sequence ID" value="ELR13000.1"/>
    <property type="molecule type" value="Genomic_DNA"/>
</dbReference>
<evidence type="ECO:0000259" key="7">
    <source>
        <dbReference type="PROSITE" id="PS50178"/>
    </source>
</evidence>
<keyword evidence="6" id="KW-0472">Membrane</keyword>
<feature type="transmembrane region" description="Helical" evidence="6">
    <location>
        <begin position="633"/>
        <end position="659"/>
    </location>
</feature>
<keyword evidence="6" id="KW-0812">Transmembrane</keyword>
<dbReference type="GeneID" id="14913166"/>
<evidence type="ECO:0000313" key="9">
    <source>
        <dbReference type="Proteomes" id="UP000011083"/>
    </source>
</evidence>
<dbReference type="PANTHER" id="PTHR22791:SF6">
    <property type="entry name" value="RING-TYPE DOMAIN-CONTAINING PROTEIN"/>
    <property type="match status" value="1"/>
</dbReference>
<dbReference type="GO" id="GO:0008270">
    <property type="term" value="F:zinc ion binding"/>
    <property type="evidence" value="ECO:0007669"/>
    <property type="project" value="UniProtKB-KW"/>
</dbReference>
<gene>
    <name evidence="8" type="ORF">ACA1_096720</name>
</gene>
<reference evidence="8 9" key="1">
    <citation type="journal article" date="2013" name="Genome Biol.">
        <title>Genome of Acanthamoeba castellanii highlights extensive lateral gene transfer and early evolution of tyrosine kinase signaling.</title>
        <authorList>
            <person name="Clarke M."/>
            <person name="Lohan A.J."/>
            <person name="Liu B."/>
            <person name="Lagkouvardos I."/>
            <person name="Roy S."/>
            <person name="Zafar N."/>
            <person name="Bertelli C."/>
            <person name="Schilde C."/>
            <person name="Kianianmomeni A."/>
            <person name="Burglin T.R."/>
            <person name="Frech C."/>
            <person name="Turcotte B."/>
            <person name="Kopec K.O."/>
            <person name="Synnott J.M."/>
            <person name="Choo C."/>
            <person name="Paponov I."/>
            <person name="Finkler A."/>
            <person name="Soon Heng Tan C."/>
            <person name="Hutchins A.P."/>
            <person name="Weinmeier T."/>
            <person name="Rattei T."/>
            <person name="Chu J.S."/>
            <person name="Gimenez G."/>
            <person name="Irimia M."/>
            <person name="Rigden D.J."/>
            <person name="Fitzpatrick D.A."/>
            <person name="Lorenzo-Morales J."/>
            <person name="Bateman A."/>
            <person name="Chiu C.H."/>
            <person name="Tang P."/>
            <person name="Hegemann P."/>
            <person name="Fromm H."/>
            <person name="Raoult D."/>
            <person name="Greub G."/>
            <person name="Miranda-Saavedra D."/>
            <person name="Chen N."/>
            <person name="Nash P."/>
            <person name="Ginger M.L."/>
            <person name="Horn M."/>
            <person name="Schaap P."/>
            <person name="Caler L."/>
            <person name="Loftus B."/>
        </authorList>
    </citation>
    <scope>NUCLEOTIDE SEQUENCE [LARGE SCALE GENOMIC DNA]</scope>
    <source>
        <strain evidence="8 9">Neff</strain>
    </source>
</reference>
<feature type="region of interest" description="Disordered" evidence="5">
    <location>
        <begin position="167"/>
        <end position="356"/>
    </location>
</feature>
<name>L8GIU6_ACACF</name>
<dbReference type="InterPro" id="IPR011011">
    <property type="entry name" value="Znf_FYVE_PHD"/>
</dbReference>
<evidence type="ECO:0000256" key="4">
    <source>
        <dbReference type="PROSITE-ProRule" id="PRU00091"/>
    </source>
</evidence>
<feature type="compositionally biased region" description="Pro residues" evidence="5">
    <location>
        <begin position="345"/>
        <end position="355"/>
    </location>
</feature>
<feature type="compositionally biased region" description="Basic residues" evidence="5">
    <location>
        <begin position="222"/>
        <end position="232"/>
    </location>
</feature>
<protein>
    <submittedName>
        <fullName evidence="8">FYVE zinc finger domain containing protein</fullName>
    </submittedName>
</protein>
<evidence type="ECO:0000256" key="1">
    <source>
        <dbReference type="ARBA" id="ARBA00022723"/>
    </source>
</evidence>
<dbReference type="VEuPathDB" id="AmoebaDB:ACA1_096720"/>
<dbReference type="KEGG" id="acan:ACA1_096720"/>
<dbReference type="RefSeq" id="XP_004335013.1">
    <property type="nucleotide sequence ID" value="XM_004334965.1"/>
</dbReference>
<evidence type="ECO:0000313" key="8">
    <source>
        <dbReference type="EMBL" id="ELR13000.1"/>
    </source>
</evidence>